<dbReference type="Proteomes" id="UP000033035">
    <property type="component" value="Unassembled WGS sequence"/>
</dbReference>
<organism evidence="2 3">
    <name type="scientific">Parabacteroides gordonii MS-1 = DSM 23371</name>
    <dbReference type="NCBI Taxonomy" id="1203610"/>
    <lineage>
        <taxon>Bacteria</taxon>
        <taxon>Pseudomonadati</taxon>
        <taxon>Bacteroidota</taxon>
        <taxon>Bacteroidia</taxon>
        <taxon>Bacteroidales</taxon>
        <taxon>Tannerellaceae</taxon>
        <taxon>Parabacteroides</taxon>
    </lineage>
</organism>
<reference evidence="2 3" key="1">
    <citation type="submission" date="2013-04" db="EMBL/GenBank/DDBJ databases">
        <title>The Genome Sequence of Parabacteroides gordonii DSM 23371.</title>
        <authorList>
            <consortium name="The Broad Institute Genomics Platform"/>
            <person name="Earl A."/>
            <person name="Ward D."/>
            <person name="Feldgarden M."/>
            <person name="Gevers D."/>
            <person name="Martens E."/>
            <person name="Sakamoto M."/>
            <person name="Benno Y."/>
            <person name="Suzuki N."/>
            <person name="Matsunaga N."/>
            <person name="Koshihara K."/>
            <person name="Seki M."/>
            <person name="Komiya H."/>
            <person name="Walker B."/>
            <person name="Young S."/>
            <person name="Zeng Q."/>
            <person name="Gargeya S."/>
            <person name="Fitzgerald M."/>
            <person name="Haas B."/>
            <person name="Abouelleil A."/>
            <person name="Allen A.W."/>
            <person name="Alvarado L."/>
            <person name="Arachchi H.M."/>
            <person name="Berlin A.M."/>
            <person name="Chapman S.B."/>
            <person name="Gainer-Dewar J."/>
            <person name="Goldberg J."/>
            <person name="Griggs A."/>
            <person name="Gujja S."/>
            <person name="Hansen M."/>
            <person name="Howarth C."/>
            <person name="Imamovic A."/>
            <person name="Ireland A."/>
            <person name="Larimer J."/>
            <person name="McCowan C."/>
            <person name="Murphy C."/>
            <person name="Pearson M."/>
            <person name="Poon T.W."/>
            <person name="Priest M."/>
            <person name="Roberts A."/>
            <person name="Saif S."/>
            <person name="Shea T."/>
            <person name="Sisk P."/>
            <person name="Sykes S."/>
            <person name="Wortman J."/>
            <person name="Nusbaum C."/>
            <person name="Birren B."/>
        </authorList>
    </citation>
    <scope>NUCLEOTIDE SEQUENCE [LARGE SCALE GENOMIC DNA]</scope>
    <source>
        <strain evidence="2 3">MS-1</strain>
    </source>
</reference>
<feature type="transmembrane region" description="Helical" evidence="1">
    <location>
        <begin position="54"/>
        <end position="76"/>
    </location>
</feature>
<dbReference type="STRING" id="1203610.HMPREF1536_05033"/>
<dbReference type="AlphaFoldDB" id="A0A0F5IP92"/>
<name>A0A0F5IP92_9BACT</name>
<keyword evidence="1" id="KW-1133">Transmembrane helix</keyword>
<comment type="caution">
    <text evidence="2">The sequence shown here is derived from an EMBL/GenBank/DDBJ whole genome shotgun (WGS) entry which is preliminary data.</text>
</comment>
<feature type="transmembrane region" description="Helical" evidence="1">
    <location>
        <begin position="12"/>
        <end position="34"/>
    </location>
</feature>
<evidence type="ECO:0000256" key="1">
    <source>
        <dbReference type="SAM" id="Phobius"/>
    </source>
</evidence>
<dbReference type="PATRIC" id="fig|1203610.3.peg.5134"/>
<feature type="transmembrane region" description="Helical" evidence="1">
    <location>
        <begin position="106"/>
        <end position="124"/>
    </location>
</feature>
<protein>
    <submittedName>
        <fullName evidence="2">Uncharacterized protein</fullName>
    </submittedName>
</protein>
<keyword evidence="3" id="KW-1185">Reference proteome</keyword>
<evidence type="ECO:0000313" key="2">
    <source>
        <dbReference type="EMBL" id="KKB47389.1"/>
    </source>
</evidence>
<keyword evidence="1" id="KW-0472">Membrane</keyword>
<accession>A0A0F5IP92</accession>
<dbReference type="HOGENOM" id="CLU_1851125_0_0_10"/>
<proteinExistence type="predicted"/>
<keyword evidence="1" id="KW-0812">Transmembrane</keyword>
<gene>
    <name evidence="2" type="ORF">HMPREF1536_05033</name>
</gene>
<evidence type="ECO:0000313" key="3">
    <source>
        <dbReference type="Proteomes" id="UP000033035"/>
    </source>
</evidence>
<dbReference type="EMBL" id="AQHW01000029">
    <property type="protein sequence ID" value="KKB47389.1"/>
    <property type="molecule type" value="Genomic_DNA"/>
</dbReference>
<feature type="transmembrane region" description="Helical" evidence="1">
    <location>
        <begin position="83"/>
        <end position="100"/>
    </location>
</feature>
<sequence>MKQKYFIFNLLLKIWFGILCASLLCTLGITWLTAQSTKPVPNDNLDTTYKGMLLTWSILGVLILSVGSTTLFLNCFAKIRRNSLCSFLSFFIIPILILLFSGTMCLYNITIPFLLCLLVSYMLFRNKIIQKQTNKSSLKG</sequence>